<dbReference type="CDD" id="cd03808">
    <property type="entry name" value="GT4_CapM-like"/>
    <property type="match status" value="1"/>
</dbReference>
<dbReference type="PANTHER" id="PTHR12526:SF630">
    <property type="entry name" value="GLYCOSYLTRANSFERASE"/>
    <property type="match status" value="1"/>
</dbReference>
<reference evidence="2 3" key="1">
    <citation type="submission" date="2019-09" db="EMBL/GenBank/DDBJ databases">
        <title>Isolation of a novel species in the genus Cupriavidus from patients with sepsis using whole genome sequencing.</title>
        <authorList>
            <person name="Kweon O.J."/>
            <person name="Lee M.-K."/>
        </authorList>
    </citation>
    <scope>NUCLEOTIDE SEQUENCE [LARGE SCALE GENOMIC DNA]</scope>
    <source>
        <strain evidence="2 3">MKL-01</strain>
    </source>
</reference>
<dbReference type="Gene3D" id="3.40.50.2000">
    <property type="entry name" value="Glycogen Phosphorylase B"/>
    <property type="match status" value="2"/>
</dbReference>
<sequence length="394" mass="41403">MGQAERPRIAYLITNSEIGGAQAHVATLLEALGERVEAIVLAGGDGPLLPAAEALGARTVRLSRLDNALSPLRAIAALRELMKALRQADPDLIHAHSAKAGALGRIAGWLLGIPVVYTVHGFGFKPAAPRRQRLAARVAEWLLAPLTARLICVSEAERELARSLPLPARRIAVIHNGIGDVPERAEPGAPMHRIVMVARFAAPKRPDLLIRAFAKLAEMAEPAERAEPGDGALARCELVIAGDGPQLPAMRALAQRLAPGRVVFTGNVAAVPALLASAQAFVLASDHEGFPLSILEAMRAGLPVVASDLPGIREQLDEGRCGLLCAPGSVPALADALARLAGDATLRTSLGTAARERWALQYGVTAMADATWAIYREQLPATAPANGPLARDRA</sequence>
<comment type="caution">
    <text evidence="2">The sequence shown here is derived from an EMBL/GenBank/DDBJ whole genome shotgun (WGS) entry which is preliminary data.</text>
</comment>
<name>A0A5M8A6I2_9BURK</name>
<evidence type="ECO:0000313" key="2">
    <source>
        <dbReference type="EMBL" id="KAA6119328.1"/>
    </source>
</evidence>
<dbReference type="Pfam" id="PF13439">
    <property type="entry name" value="Glyco_transf_4"/>
    <property type="match status" value="1"/>
</dbReference>
<dbReference type="AlphaFoldDB" id="A0A5M8A6I2"/>
<keyword evidence="3" id="KW-1185">Reference proteome</keyword>
<dbReference type="InterPro" id="IPR028098">
    <property type="entry name" value="Glyco_trans_4-like_N"/>
</dbReference>
<proteinExistence type="predicted"/>
<organism evidence="2 3">
    <name type="scientific">Cupriavidus cauae</name>
    <dbReference type="NCBI Taxonomy" id="2608999"/>
    <lineage>
        <taxon>Bacteria</taxon>
        <taxon>Pseudomonadati</taxon>
        <taxon>Pseudomonadota</taxon>
        <taxon>Betaproteobacteria</taxon>
        <taxon>Burkholderiales</taxon>
        <taxon>Burkholderiaceae</taxon>
        <taxon>Cupriavidus</taxon>
    </lineage>
</organism>
<dbReference type="Pfam" id="PF13692">
    <property type="entry name" value="Glyco_trans_1_4"/>
    <property type="match status" value="1"/>
</dbReference>
<gene>
    <name evidence="2" type="ORF">F1599_20925</name>
</gene>
<evidence type="ECO:0000313" key="3">
    <source>
        <dbReference type="Proteomes" id="UP000324324"/>
    </source>
</evidence>
<dbReference type="PANTHER" id="PTHR12526">
    <property type="entry name" value="GLYCOSYLTRANSFERASE"/>
    <property type="match status" value="1"/>
</dbReference>
<dbReference type="SUPFAM" id="SSF53756">
    <property type="entry name" value="UDP-Glycosyltransferase/glycogen phosphorylase"/>
    <property type="match status" value="1"/>
</dbReference>
<accession>A0A5M8A6I2</accession>
<keyword evidence="2" id="KW-0808">Transferase</keyword>
<dbReference type="Proteomes" id="UP000324324">
    <property type="component" value="Unassembled WGS sequence"/>
</dbReference>
<dbReference type="EMBL" id="VWRN01000053">
    <property type="protein sequence ID" value="KAA6119328.1"/>
    <property type="molecule type" value="Genomic_DNA"/>
</dbReference>
<protein>
    <submittedName>
        <fullName evidence="2">Glycosyltransferase family 4 protein</fullName>
    </submittedName>
</protein>
<feature type="domain" description="Glycosyltransferase subfamily 4-like N-terminal" evidence="1">
    <location>
        <begin position="18"/>
        <end position="178"/>
    </location>
</feature>
<evidence type="ECO:0000259" key="1">
    <source>
        <dbReference type="Pfam" id="PF13439"/>
    </source>
</evidence>
<dbReference type="GO" id="GO:0016757">
    <property type="term" value="F:glycosyltransferase activity"/>
    <property type="evidence" value="ECO:0007669"/>
    <property type="project" value="UniProtKB-ARBA"/>
</dbReference>